<keyword evidence="2" id="KW-1133">Transmembrane helix</keyword>
<name>A0ABU0BMW2_9HYPH</name>
<keyword evidence="4" id="KW-1185">Reference proteome</keyword>
<accession>A0ABU0BMW2</accession>
<gene>
    <name evidence="3" type="ORF">QO002_000355</name>
</gene>
<feature type="transmembrane region" description="Helical" evidence="2">
    <location>
        <begin position="77"/>
        <end position="102"/>
    </location>
</feature>
<proteinExistence type="predicted"/>
<dbReference type="RefSeq" id="WP_307226085.1">
    <property type="nucleotide sequence ID" value="NZ_JAUSVF010000001.1"/>
</dbReference>
<reference evidence="3 4" key="1">
    <citation type="submission" date="2023-07" db="EMBL/GenBank/DDBJ databases">
        <title>Genomic Encyclopedia of Type Strains, Phase IV (KMG-IV): sequencing the most valuable type-strain genomes for metagenomic binning, comparative biology and taxonomic classification.</title>
        <authorList>
            <person name="Goeker M."/>
        </authorList>
    </citation>
    <scope>NUCLEOTIDE SEQUENCE [LARGE SCALE GENOMIC DNA]</scope>
    <source>
        <strain evidence="3 4">DSM 1112</strain>
    </source>
</reference>
<dbReference type="PANTHER" id="PTHR35335:SF1">
    <property type="entry name" value="UPF0716 PROTEIN FXSA"/>
    <property type="match status" value="1"/>
</dbReference>
<keyword evidence="2" id="KW-0472">Membrane</keyword>
<feature type="transmembrane region" description="Helical" evidence="2">
    <location>
        <begin position="28"/>
        <end position="48"/>
    </location>
</feature>
<keyword evidence="2" id="KW-0812">Transmembrane</keyword>
<protein>
    <submittedName>
        <fullName evidence="3">UPF0716 protein FxsA</fullName>
    </submittedName>
</protein>
<dbReference type="Proteomes" id="UP001230207">
    <property type="component" value="Unassembled WGS sequence"/>
</dbReference>
<feature type="region of interest" description="Disordered" evidence="1">
    <location>
        <begin position="130"/>
        <end position="174"/>
    </location>
</feature>
<evidence type="ECO:0000313" key="3">
    <source>
        <dbReference type="EMBL" id="MDQ0318217.1"/>
    </source>
</evidence>
<feature type="compositionally biased region" description="Basic and acidic residues" evidence="1">
    <location>
        <begin position="157"/>
        <end position="174"/>
    </location>
</feature>
<dbReference type="EMBL" id="JAUSVF010000001">
    <property type="protein sequence ID" value="MDQ0318217.1"/>
    <property type="molecule type" value="Genomic_DNA"/>
</dbReference>
<evidence type="ECO:0000256" key="2">
    <source>
        <dbReference type="SAM" id="Phobius"/>
    </source>
</evidence>
<evidence type="ECO:0000256" key="1">
    <source>
        <dbReference type="SAM" id="MobiDB-lite"/>
    </source>
</evidence>
<sequence>MRILIAPSLFLVLPFAEIATFVLVGNEIGVGMTLMLVLASMVAGIVLLRFQGLGTLRRLQQATAGGGDPGRELVHGVMIVVAGILLILPGFLSDIVGILLFLPPVRDLAWKVMRDRLNIVTVGSGFGFSPGSRPGDNSSDVHRRGPQVVDLEEDEYSRDAPRSPGQQDDRNRLR</sequence>
<evidence type="ECO:0000313" key="4">
    <source>
        <dbReference type="Proteomes" id="UP001230207"/>
    </source>
</evidence>
<dbReference type="PANTHER" id="PTHR35335">
    <property type="entry name" value="UPF0716 PROTEIN FXSA"/>
    <property type="match status" value="1"/>
</dbReference>
<dbReference type="NCBIfam" id="NF008528">
    <property type="entry name" value="PRK11463.1-2"/>
    <property type="match status" value="1"/>
</dbReference>
<dbReference type="Pfam" id="PF04186">
    <property type="entry name" value="FxsA"/>
    <property type="match status" value="1"/>
</dbReference>
<organism evidence="3 4">
    <name type="scientific">Pararhizobium capsulatum DSM 1112</name>
    <dbReference type="NCBI Taxonomy" id="1121113"/>
    <lineage>
        <taxon>Bacteria</taxon>
        <taxon>Pseudomonadati</taxon>
        <taxon>Pseudomonadota</taxon>
        <taxon>Alphaproteobacteria</taxon>
        <taxon>Hyphomicrobiales</taxon>
        <taxon>Rhizobiaceae</taxon>
        <taxon>Rhizobium/Agrobacterium group</taxon>
        <taxon>Pararhizobium</taxon>
    </lineage>
</organism>
<comment type="caution">
    <text evidence="3">The sequence shown here is derived from an EMBL/GenBank/DDBJ whole genome shotgun (WGS) entry which is preliminary data.</text>
</comment>
<dbReference type="InterPro" id="IPR007313">
    <property type="entry name" value="FxsA"/>
</dbReference>